<evidence type="ECO:0000256" key="1">
    <source>
        <dbReference type="ARBA" id="ARBA00000085"/>
    </source>
</evidence>
<dbReference type="InterPro" id="IPR003661">
    <property type="entry name" value="HisK_dim/P_dom"/>
</dbReference>
<keyword evidence="24" id="KW-1185">Reference proteome</keyword>
<dbReference type="PANTHER" id="PTHR45339">
    <property type="entry name" value="HYBRID SIGNAL TRANSDUCTION HISTIDINE KINASE J"/>
    <property type="match status" value="1"/>
</dbReference>
<dbReference type="FunFam" id="1.10.287.130:FF:000002">
    <property type="entry name" value="Two-component osmosensing histidine kinase"/>
    <property type="match status" value="1"/>
</dbReference>
<dbReference type="CDD" id="cd00082">
    <property type="entry name" value="HisKA"/>
    <property type="match status" value="1"/>
</dbReference>
<feature type="modified residue" description="Phosphohistidine" evidence="16">
    <location>
        <position position="753"/>
    </location>
</feature>
<gene>
    <name evidence="23" type="ORF">HNQ52_001682</name>
</gene>
<dbReference type="InterPro" id="IPR003594">
    <property type="entry name" value="HATPase_dom"/>
</dbReference>
<evidence type="ECO:0000259" key="20">
    <source>
        <dbReference type="PROSITE" id="PS50109"/>
    </source>
</evidence>
<feature type="domain" description="Histidine kinase" evidence="20">
    <location>
        <begin position="117"/>
        <end position="338"/>
    </location>
</feature>
<protein>
    <recommendedName>
        <fullName evidence="15">Sensory/regulatory protein RpfC</fullName>
        <ecNumber evidence="3">2.7.13.3</ecNumber>
    </recommendedName>
</protein>
<feature type="transmembrane region" description="Helical" evidence="19">
    <location>
        <begin position="37"/>
        <end position="55"/>
    </location>
</feature>
<dbReference type="Gene3D" id="3.30.565.10">
    <property type="entry name" value="Histidine kinase-like ATPase, C-terminal domain"/>
    <property type="match status" value="1"/>
</dbReference>
<dbReference type="Proteomes" id="UP000521199">
    <property type="component" value="Unassembled WGS sequence"/>
</dbReference>
<keyword evidence="10" id="KW-0067">ATP-binding</keyword>
<evidence type="ECO:0000256" key="12">
    <source>
        <dbReference type="ARBA" id="ARBA00023012"/>
    </source>
</evidence>
<proteinExistence type="predicted"/>
<comment type="catalytic activity">
    <reaction evidence="1">
        <text>ATP + protein L-histidine = ADP + protein N-phospho-L-histidine.</text>
        <dbReference type="EC" id="2.7.13.3"/>
    </reaction>
</comment>
<feature type="transmembrane region" description="Helical" evidence="19">
    <location>
        <begin position="9"/>
        <end position="31"/>
    </location>
</feature>
<dbReference type="Gene3D" id="1.10.287.130">
    <property type="match status" value="1"/>
</dbReference>
<evidence type="ECO:0000313" key="24">
    <source>
        <dbReference type="Proteomes" id="UP000521199"/>
    </source>
</evidence>
<dbReference type="InterPro" id="IPR036890">
    <property type="entry name" value="HATPase_C_sf"/>
</dbReference>
<dbReference type="PANTHER" id="PTHR45339:SF1">
    <property type="entry name" value="HYBRID SIGNAL TRANSDUCTION HISTIDINE KINASE J"/>
    <property type="match status" value="1"/>
</dbReference>
<dbReference type="InterPro" id="IPR011006">
    <property type="entry name" value="CheY-like_superfamily"/>
</dbReference>
<keyword evidence="12" id="KW-0902">Two-component regulatory system</keyword>
<dbReference type="SMART" id="SM00388">
    <property type="entry name" value="HisKA"/>
    <property type="match status" value="1"/>
</dbReference>
<dbReference type="AlphaFoldDB" id="A0A7W8D582"/>
<feature type="region of interest" description="Disordered" evidence="18">
    <location>
        <begin position="476"/>
        <end position="512"/>
    </location>
</feature>
<dbReference type="EMBL" id="JACHHP010000002">
    <property type="protein sequence ID" value="MBB5208153.1"/>
    <property type="molecule type" value="Genomic_DNA"/>
</dbReference>
<evidence type="ECO:0000256" key="7">
    <source>
        <dbReference type="ARBA" id="ARBA00022692"/>
    </source>
</evidence>
<dbReference type="SUPFAM" id="SSF52172">
    <property type="entry name" value="CheY-like"/>
    <property type="match status" value="1"/>
</dbReference>
<dbReference type="Pfam" id="PF00512">
    <property type="entry name" value="HisKA"/>
    <property type="match status" value="1"/>
</dbReference>
<dbReference type="Pfam" id="PF02518">
    <property type="entry name" value="HATPase_c"/>
    <property type="match status" value="1"/>
</dbReference>
<dbReference type="InterPro" id="IPR036641">
    <property type="entry name" value="HPT_dom_sf"/>
</dbReference>
<evidence type="ECO:0000256" key="15">
    <source>
        <dbReference type="ARBA" id="ARBA00068150"/>
    </source>
</evidence>
<keyword evidence="9 23" id="KW-0418">Kinase</keyword>
<dbReference type="SUPFAM" id="SSF47384">
    <property type="entry name" value="Homodimeric domain of signal transducing histidine kinase"/>
    <property type="match status" value="1"/>
</dbReference>
<dbReference type="EC" id="2.7.13.3" evidence="3"/>
<keyword evidence="6" id="KW-0808">Transferase</keyword>
<feature type="domain" description="Response regulatory" evidence="21">
    <location>
        <begin position="532"/>
        <end position="651"/>
    </location>
</feature>
<dbReference type="Pfam" id="PF01627">
    <property type="entry name" value="Hpt"/>
    <property type="match status" value="1"/>
</dbReference>
<keyword evidence="5 17" id="KW-0597">Phosphoprotein</keyword>
<evidence type="ECO:0000256" key="4">
    <source>
        <dbReference type="ARBA" id="ARBA00022475"/>
    </source>
</evidence>
<dbReference type="SMART" id="SM00073">
    <property type="entry name" value="HPT"/>
    <property type="match status" value="1"/>
</dbReference>
<feature type="modified residue" description="4-aspartylphosphate" evidence="17">
    <location>
        <position position="581"/>
    </location>
</feature>
<comment type="subcellular location">
    <subcellularLocation>
        <location evidence="2">Cell inner membrane</location>
        <topology evidence="2">Multi-pass membrane protein</topology>
    </subcellularLocation>
</comment>
<accession>A0A7W8D582</accession>
<dbReference type="SUPFAM" id="SSF55874">
    <property type="entry name" value="ATPase domain of HSP90 chaperone/DNA topoisomerase II/histidine kinase"/>
    <property type="match status" value="1"/>
</dbReference>
<evidence type="ECO:0000256" key="13">
    <source>
        <dbReference type="ARBA" id="ARBA00023136"/>
    </source>
</evidence>
<dbReference type="PROSITE" id="PS50110">
    <property type="entry name" value="RESPONSE_REGULATORY"/>
    <property type="match status" value="1"/>
</dbReference>
<feature type="domain" description="HPt" evidence="22">
    <location>
        <begin position="714"/>
        <end position="809"/>
    </location>
</feature>
<evidence type="ECO:0000256" key="11">
    <source>
        <dbReference type="ARBA" id="ARBA00022989"/>
    </source>
</evidence>
<dbReference type="InterPro" id="IPR036097">
    <property type="entry name" value="HisK_dim/P_sf"/>
</dbReference>
<dbReference type="InterPro" id="IPR008207">
    <property type="entry name" value="Sig_transdc_His_kin_Hpt_dom"/>
</dbReference>
<dbReference type="RefSeq" id="WP_183960652.1">
    <property type="nucleotide sequence ID" value="NZ_JACHHP010000002.1"/>
</dbReference>
<sequence>MIPGSTRAAILRLTAAAAMAVAMAACAIWLLGNTPGPWPAVGVGASFVALLALLAQGSLLAGFGTAAAPPPAAAPAPDNLQTLLAELEKHKRLERELMGAKHAAEAATMAKGEFLATMSHEIRTPLNGIIPLLDLLLGTDLGVDQRDYLQTAHGSARQLLRIVDDILDYSKLEANKLELETVGINLKDMAEGVLRLMDKSADARNLKLALVIDPSVRLAVRGDPVRLRQILTNLVSNAIKFTDRGGVTVQLTRRGESRTQYDIRFEVRDTGVGVAPDQAAKLFQPFSQADASTTRTFGGTGLGLAICKRIVDLMGGQIGVESELGRGSTFWFQIPLTKAPGDIQARQRELSSSRVLLVTANAAQHRRFAIALPSWGTMFVHASNTQEGLAKLRAAAGRGARAFDLLLVDAGSIPTTVLALHRTVMREAVFDELLTIYLRGDDPLPDEIVENERVKILSRDLNDVEMRVQVTRKFEEMSHPTVPAPSVARATPPPVQRSGDLAPQRPLTPIAGLGTSAPVAAAPSSGEPLRGHVLLVEDNPVNRQVAHRLLSLAGLTLDTAENGKEAVDRMATTRYDAVLMDCQMPVMDGYTATRQQRSREAETASAHVPIIAMTANAMVGDREKCLAAGMDDYLSKPLNRGLLEQTLRRWIGATVTRPEPATPLPPPVTRPPTPVPPARTHATLVPAPARTTPAPAPAAKVLNERIVDDLREIMGGEFLTLIRVFLEDAPGAIRRLQAAADNNDLAALVAPAHTLKSTSANLGALDLSEQARVIETGARKRDLTDPAARVAELTREFQRVETALRGFLG</sequence>
<comment type="subunit">
    <text evidence="14">At low DSF concentrations, interacts with RpfF.</text>
</comment>
<keyword evidence="11 19" id="KW-1133">Transmembrane helix</keyword>
<dbReference type="SMART" id="SM00448">
    <property type="entry name" value="REC"/>
    <property type="match status" value="1"/>
</dbReference>
<dbReference type="GO" id="GO:0005524">
    <property type="term" value="F:ATP binding"/>
    <property type="evidence" value="ECO:0007669"/>
    <property type="project" value="UniProtKB-KW"/>
</dbReference>
<dbReference type="InterPro" id="IPR005467">
    <property type="entry name" value="His_kinase_dom"/>
</dbReference>
<keyword evidence="8" id="KW-0547">Nucleotide-binding</keyword>
<feature type="region of interest" description="Disordered" evidence="18">
    <location>
        <begin position="656"/>
        <end position="675"/>
    </location>
</feature>
<evidence type="ECO:0000256" key="16">
    <source>
        <dbReference type="PROSITE-ProRule" id="PRU00110"/>
    </source>
</evidence>
<evidence type="ECO:0000256" key="17">
    <source>
        <dbReference type="PROSITE-ProRule" id="PRU00169"/>
    </source>
</evidence>
<dbReference type="Gene3D" id="1.20.120.160">
    <property type="entry name" value="HPT domain"/>
    <property type="match status" value="1"/>
</dbReference>
<evidence type="ECO:0000256" key="19">
    <source>
        <dbReference type="SAM" id="Phobius"/>
    </source>
</evidence>
<dbReference type="Gene3D" id="3.40.50.2300">
    <property type="match status" value="1"/>
</dbReference>
<dbReference type="PROSITE" id="PS50109">
    <property type="entry name" value="HIS_KIN"/>
    <property type="match status" value="1"/>
</dbReference>
<dbReference type="PROSITE" id="PS50894">
    <property type="entry name" value="HPT"/>
    <property type="match status" value="1"/>
</dbReference>
<evidence type="ECO:0000256" key="2">
    <source>
        <dbReference type="ARBA" id="ARBA00004429"/>
    </source>
</evidence>
<evidence type="ECO:0000256" key="9">
    <source>
        <dbReference type="ARBA" id="ARBA00022777"/>
    </source>
</evidence>
<keyword evidence="13 19" id="KW-0472">Membrane</keyword>
<evidence type="ECO:0000256" key="3">
    <source>
        <dbReference type="ARBA" id="ARBA00012438"/>
    </source>
</evidence>
<evidence type="ECO:0000259" key="21">
    <source>
        <dbReference type="PROSITE" id="PS50110"/>
    </source>
</evidence>
<dbReference type="InterPro" id="IPR001789">
    <property type="entry name" value="Sig_transdc_resp-reg_receiver"/>
</dbReference>
<evidence type="ECO:0000256" key="14">
    <source>
        <dbReference type="ARBA" id="ARBA00064003"/>
    </source>
</evidence>
<dbReference type="Pfam" id="PF00072">
    <property type="entry name" value="Response_reg"/>
    <property type="match status" value="1"/>
</dbReference>
<dbReference type="PROSITE" id="PS51257">
    <property type="entry name" value="PROKAR_LIPOPROTEIN"/>
    <property type="match status" value="1"/>
</dbReference>
<evidence type="ECO:0000256" key="6">
    <source>
        <dbReference type="ARBA" id="ARBA00022679"/>
    </source>
</evidence>
<dbReference type="InterPro" id="IPR004358">
    <property type="entry name" value="Sig_transdc_His_kin-like_C"/>
</dbReference>
<dbReference type="CDD" id="cd16922">
    <property type="entry name" value="HATPase_EvgS-ArcB-TorS-like"/>
    <property type="match status" value="1"/>
</dbReference>
<dbReference type="SMART" id="SM00387">
    <property type="entry name" value="HATPase_c"/>
    <property type="match status" value="1"/>
</dbReference>
<dbReference type="SUPFAM" id="SSF47226">
    <property type="entry name" value="Histidine-containing phosphotransfer domain, HPT domain"/>
    <property type="match status" value="1"/>
</dbReference>
<evidence type="ECO:0000256" key="18">
    <source>
        <dbReference type="SAM" id="MobiDB-lite"/>
    </source>
</evidence>
<reference evidence="23 24" key="1">
    <citation type="submission" date="2020-08" db="EMBL/GenBank/DDBJ databases">
        <title>Genomic Encyclopedia of Type Strains, Phase IV (KMG-IV): sequencing the most valuable type-strain genomes for metagenomic binning, comparative biology and taxonomic classification.</title>
        <authorList>
            <person name="Goeker M."/>
        </authorList>
    </citation>
    <scope>NUCLEOTIDE SEQUENCE [LARGE SCALE GENOMIC DNA]</scope>
    <source>
        <strain evidence="23 24">DSM 24163</strain>
    </source>
</reference>
<organism evidence="23 24">
    <name type="scientific">Chiayiivirga flava</name>
    <dbReference type="NCBI Taxonomy" id="659595"/>
    <lineage>
        <taxon>Bacteria</taxon>
        <taxon>Pseudomonadati</taxon>
        <taxon>Pseudomonadota</taxon>
        <taxon>Gammaproteobacteria</taxon>
        <taxon>Lysobacterales</taxon>
        <taxon>Lysobacteraceae</taxon>
        <taxon>Chiayiivirga</taxon>
    </lineage>
</organism>
<keyword evidence="7 19" id="KW-0812">Transmembrane</keyword>
<dbReference type="GO" id="GO:0000155">
    <property type="term" value="F:phosphorelay sensor kinase activity"/>
    <property type="evidence" value="ECO:0007669"/>
    <property type="project" value="InterPro"/>
</dbReference>
<evidence type="ECO:0000313" key="23">
    <source>
        <dbReference type="EMBL" id="MBB5208153.1"/>
    </source>
</evidence>
<evidence type="ECO:0000259" key="22">
    <source>
        <dbReference type="PROSITE" id="PS50894"/>
    </source>
</evidence>
<name>A0A7W8D582_9GAMM</name>
<dbReference type="CDD" id="cd17546">
    <property type="entry name" value="REC_hyHK_CKI1_RcsC-like"/>
    <property type="match status" value="1"/>
</dbReference>
<feature type="compositionally biased region" description="Pro residues" evidence="18">
    <location>
        <begin position="660"/>
        <end position="675"/>
    </location>
</feature>
<evidence type="ECO:0000256" key="10">
    <source>
        <dbReference type="ARBA" id="ARBA00022840"/>
    </source>
</evidence>
<keyword evidence="4" id="KW-1003">Cell membrane</keyword>
<dbReference type="FunFam" id="3.30.565.10:FF:000010">
    <property type="entry name" value="Sensor histidine kinase RcsC"/>
    <property type="match status" value="1"/>
</dbReference>
<evidence type="ECO:0000256" key="5">
    <source>
        <dbReference type="ARBA" id="ARBA00022553"/>
    </source>
</evidence>
<comment type="caution">
    <text evidence="23">The sequence shown here is derived from an EMBL/GenBank/DDBJ whole genome shotgun (WGS) entry which is preliminary data.</text>
</comment>
<dbReference type="PRINTS" id="PR00344">
    <property type="entry name" value="BCTRLSENSOR"/>
</dbReference>
<dbReference type="GO" id="GO:0005886">
    <property type="term" value="C:plasma membrane"/>
    <property type="evidence" value="ECO:0007669"/>
    <property type="project" value="UniProtKB-SubCell"/>
</dbReference>
<evidence type="ECO:0000256" key="8">
    <source>
        <dbReference type="ARBA" id="ARBA00022741"/>
    </source>
</evidence>